<dbReference type="AlphaFoldDB" id="A0AAP8MHS4"/>
<dbReference type="RefSeq" id="WP_084199822.1">
    <property type="nucleotide sequence ID" value="NZ_BMYL01000005.1"/>
</dbReference>
<reference evidence="2 3" key="1">
    <citation type="submission" date="2018-01" db="EMBL/GenBank/DDBJ databases">
        <title>The draft genome sequence of Halioglobus japonicus S1-36.</title>
        <authorList>
            <person name="Du Z.-J."/>
            <person name="Shi M.-J."/>
        </authorList>
    </citation>
    <scope>NUCLEOTIDE SEQUENCE [LARGE SCALE GENOMIC DNA]</scope>
    <source>
        <strain evidence="2 3">S1-36</strain>
    </source>
</reference>
<dbReference type="KEGG" id="hja:BST95_19315"/>
<dbReference type="Proteomes" id="UP000235162">
    <property type="component" value="Unassembled WGS sequence"/>
</dbReference>
<proteinExistence type="predicted"/>
<feature type="chain" id="PRO_5042885876" description="DUF5666 domain-containing protein" evidence="1">
    <location>
        <begin position="26"/>
        <end position="202"/>
    </location>
</feature>
<organism evidence="2 3">
    <name type="scientific">Halioglobus japonicus</name>
    <dbReference type="NCBI Taxonomy" id="930805"/>
    <lineage>
        <taxon>Bacteria</taxon>
        <taxon>Pseudomonadati</taxon>
        <taxon>Pseudomonadota</taxon>
        <taxon>Gammaproteobacteria</taxon>
        <taxon>Cellvibrionales</taxon>
        <taxon>Halieaceae</taxon>
        <taxon>Halioglobus</taxon>
    </lineage>
</organism>
<dbReference type="EMBL" id="PKUR01000001">
    <property type="protein sequence ID" value="PLW88063.1"/>
    <property type="molecule type" value="Genomic_DNA"/>
</dbReference>
<comment type="caution">
    <text evidence="2">The sequence shown here is derived from an EMBL/GenBank/DDBJ whole genome shotgun (WGS) entry which is preliminary data.</text>
</comment>
<name>A0AAP8MHS4_9GAMM</name>
<dbReference type="KEGG" id="hja:BST95_12420"/>
<keyword evidence="1" id="KW-0732">Signal</keyword>
<keyword evidence="3" id="KW-1185">Reference proteome</keyword>
<feature type="signal peptide" evidence="1">
    <location>
        <begin position="1"/>
        <end position="25"/>
    </location>
</feature>
<protein>
    <recommendedName>
        <fullName evidence="4">DUF5666 domain-containing protein</fullName>
    </recommendedName>
</protein>
<evidence type="ECO:0008006" key="4">
    <source>
        <dbReference type="Google" id="ProtNLM"/>
    </source>
</evidence>
<evidence type="ECO:0000256" key="1">
    <source>
        <dbReference type="SAM" id="SignalP"/>
    </source>
</evidence>
<gene>
    <name evidence="2" type="ORF">C0029_05750</name>
</gene>
<accession>A0AAP8MHS4</accession>
<evidence type="ECO:0000313" key="3">
    <source>
        <dbReference type="Proteomes" id="UP000235162"/>
    </source>
</evidence>
<evidence type="ECO:0000313" key="2">
    <source>
        <dbReference type="EMBL" id="PLW88063.1"/>
    </source>
</evidence>
<sequence>MNNILSRASRGLVIALAAVCLPAIAQEAESTAQEANVRATAVEVEAVITEIDLEHRLVTLKGPLGNSFTVHAREELVSLEDVTVGDKLRLTYLAALEGEIREPTEEEMANPWVVIEDGGEGVVDGEPVAGGARLIRAVCTIEGMNRLLGTVTLLDANGRAHLIEDVEPEKMSGVELGQTIVVIYREAVALSLDMVSADIEAK</sequence>